<keyword evidence="1 6" id="KW-0963">Cytoplasm</keyword>
<keyword evidence="5 6" id="KW-0804">Transcription</keyword>
<comment type="subcellular location">
    <subcellularLocation>
        <location evidence="6">Cytoplasm</location>
    </subcellularLocation>
</comment>
<dbReference type="InterPro" id="IPR013325">
    <property type="entry name" value="RNA_pol_sigma_r2"/>
</dbReference>
<sequence>MIQMIIGKWMKKRQQPVTDKEKIEFYVEQAKQDSTYRNDFIKKYQPFIAKVASKVCKQYIDQSRDEYSVAIEAFNEAIDYFEAKQGSTFLSFAEMVIRRRVIDYIRKESRQTRDIFLEPEMKDEDNQQAESLAQINASVVQYQNQQESEKRKLDIMEYKQQLEKFDITFSELIHLCPKHVDARENAKQIAKFLAEKPEFIDHLLEKKQLPMKELLKFVNCSRKTVERNRKYIIAMALIYIGDFLSLRSYIEPEEELDRREGQQ</sequence>
<dbReference type="NCBIfam" id="TIGR02937">
    <property type="entry name" value="sigma70-ECF"/>
    <property type="match status" value="1"/>
</dbReference>
<dbReference type="EMBL" id="JAUSTY010000001">
    <property type="protein sequence ID" value="MDQ0164443.1"/>
    <property type="molecule type" value="Genomic_DNA"/>
</dbReference>
<reference evidence="8 9" key="1">
    <citation type="submission" date="2023-07" db="EMBL/GenBank/DDBJ databases">
        <title>Genomic Encyclopedia of Type Strains, Phase IV (KMG-IV): sequencing the most valuable type-strain genomes for metagenomic binning, comparative biology and taxonomic classification.</title>
        <authorList>
            <person name="Goeker M."/>
        </authorList>
    </citation>
    <scope>NUCLEOTIDE SEQUENCE [LARGE SCALE GENOMIC DNA]</scope>
    <source>
        <strain evidence="8 9">DSM 12751</strain>
    </source>
</reference>
<dbReference type="InterPro" id="IPR014284">
    <property type="entry name" value="RNA_pol_sigma-70_dom"/>
</dbReference>
<evidence type="ECO:0000313" key="8">
    <source>
        <dbReference type="EMBL" id="MDQ0164443.1"/>
    </source>
</evidence>
<evidence type="ECO:0000256" key="1">
    <source>
        <dbReference type="ARBA" id="ARBA00022490"/>
    </source>
</evidence>
<comment type="activity regulation">
    <text evidence="6">Negatively regulated by the anti-sigma-I factor RsgI.</text>
</comment>
<dbReference type="Pfam" id="PF04542">
    <property type="entry name" value="Sigma70_r2"/>
    <property type="match status" value="1"/>
</dbReference>
<dbReference type="SUPFAM" id="SSF88946">
    <property type="entry name" value="Sigma2 domain of RNA polymerase sigma factors"/>
    <property type="match status" value="1"/>
</dbReference>
<comment type="function">
    <text evidence="6">Sigma factors are initiation factors that promote the attachment of RNA polymerase to specific initiation sites and are then released.</text>
</comment>
<evidence type="ECO:0000256" key="6">
    <source>
        <dbReference type="HAMAP-Rule" id="MF_02064"/>
    </source>
</evidence>
<evidence type="ECO:0000256" key="3">
    <source>
        <dbReference type="ARBA" id="ARBA00023082"/>
    </source>
</evidence>
<organism evidence="8 9">
    <name type="scientific">Caldalkalibacillus horti</name>
    <dbReference type="NCBI Taxonomy" id="77523"/>
    <lineage>
        <taxon>Bacteria</taxon>
        <taxon>Bacillati</taxon>
        <taxon>Bacillota</taxon>
        <taxon>Bacilli</taxon>
        <taxon>Bacillales</taxon>
        <taxon>Bacillaceae</taxon>
        <taxon>Caldalkalibacillus</taxon>
    </lineage>
</organism>
<dbReference type="InterPro" id="IPR014244">
    <property type="entry name" value="RNA_pol_sigma-I"/>
</dbReference>
<protein>
    <recommendedName>
        <fullName evidence="6">RNA polymerase sigma factor SigI</fullName>
    </recommendedName>
</protein>
<name>A0ABT9VTY0_9BACI</name>
<dbReference type="InterPro" id="IPR007627">
    <property type="entry name" value="RNA_pol_sigma70_r2"/>
</dbReference>
<dbReference type="Proteomes" id="UP001235840">
    <property type="component" value="Unassembled WGS sequence"/>
</dbReference>
<comment type="similarity">
    <text evidence="6">Belongs to the sigma-70 factor family. SigI subfamily.</text>
</comment>
<accession>A0ABT9VTY0</accession>
<evidence type="ECO:0000313" key="9">
    <source>
        <dbReference type="Proteomes" id="UP001235840"/>
    </source>
</evidence>
<keyword evidence="4 6" id="KW-0238">DNA-binding</keyword>
<feature type="domain" description="RNA polymerase sigma-70 region 2" evidence="7">
    <location>
        <begin position="41"/>
        <end position="110"/>
    </location>
</feature>
<dbReference type="Gene3D" id="1.10.1740.10">
    <property type="match status" value="1"/>
</dbReference>
<dbReference type="PIRSF" id="PIRSF038953">
    <property type="entry name" value="SigI"/>
    <property type="match status" value="1"/>
</dbReference>
<comment type="caution">
    <text evidence="8">The sequence shown here is derived from an EMBL/GenBank/DDBJ whole genome shotgun (WGS) entry which is preliminary data.</text>
</comment>
<keyword evidence="3 6" id="KW-0731">Sigma factor</keyword>
<evidence type="ECO:0000256" key="5">
    <source>
        <dbReference type="ARBA" id="ARBA00023163"/>
    </source>
</evidence>
<evidence type="ECO:0000259" key="7">
    <source>
        <dbReference type="Pfam" id="PF04542"/>
    </source>
</evidence>
<comment type="subunit">
    <text evidence="6">Interacts with RsgI.</text>
</comment>
<proteinExistence type="inferred from homology"/>
<feature type="DNA-binding region" description="H-T-H motif" evidence="6">
    <location>
        <begin position="211"/>
        <end position="230"/>
    </location>
</feature>
<keyword evidence="6" id="KW-0346">Stress response</keyword>
<dbReference type="NCBIfam" id="TIGR02895">
    <property type="entry name" value="spore_sigI"/>
    <property type="match status" value="1"/>
</dbReference>
<evidence type="ECO:0000256" key="4">
    <source>
        <dbReference type="ARBA" id="ARBA00023125"/>
    </source>
</evidence>
<dbReference type="HAMAP" id="MF_02064">
    <property type="entry name" value="Sigma70_SigI"/>
    <property type="match status" value="1"/>
</dbReference>
<keyword evidence="9" id="KW-1185">Reference proteome</keyword>
<evidence type="ECO:0000256" key="2">
    <source>
        <dbReference type="ARBA" id="ARBA00023015"/>
    </source>
</evidence>
<feature type="short sequence motif" description="Polymerase core binding" evidence="6">
    <location>
        <begin position="65"/>
        <end position="78"/>
    </location>
</feature>
<keyword evidence="2 6" id="KW-0805">Transcription regulation</keyword>
<gene>
    <name evidence="6" type="primary">sigI</name>
    <name evidence="8" type="ORF">J2S11_000342</name>
</gene>